<dbReference type="SUPFAM" id="SSF49899">
    <property type="entry name" value="Concanavalin A-like lectins/glucanases"/>
    <property type="match status" value="1"/>
</dbReference>
<evidence type="ECO:0000313" key="1">
    <source>
        <dbReference type="EMBL" id="GII55335.1"/>
    </source>
</evidence>
<organism evidence="1 2">
    <name type="scientific">Planotetraspora thailandica</name>
    <dbReference type="NCBI Taxonomy" id="487172"/>
    <lineage>
        <taxon>Bacteria</taxon>
        <taxon>Bacillati</taxon>
        <taxon>Actinomycetota</taxon>
        <taxon>Actinomycetes</taxon>
        <taxon>Streptosporangiales</taxon>
        <taxon>Streptosporangiaceae</taxon>
        <taxon>Planotetraspora</taxon>
    </lineage>
</organism>
<dbReference type="Gene3D" id="2.60.120.200">
    <property type="match status" value="1"/>
</dbReference>
<dbReference type="InterPro" id="IPR009784">
    <property type="entry name" value="DUF1349"/>
</dbReference>
<reference evidence="1" key="1">
    <citation type="submission" date="2021-01" db="EMBL/GenBank/DDBJ databases">
        <title>Whole genome shotgun sequence of Planotetraspora thailandica NBRC 104271.</title>
        <authorList>
            <person name="Komaki H."/>
            <person name="Tamura T."/>
        </authorList>
    </citation>
    <scope>NUCLEOTIDE SEQUENCE</scope>
    <source>
        <strain evidence="1">NBRC 104271</strain>
    </source>
</reference>
<dbReference type="RefSeq" id="WP_203945527.1">
    <property type="nucleotide sequence ID" value="NZ_BOOR01000025.1"/>
</dbReference>
<dbReference type="Pfam" id="PF07081">
    <property type="entry name" value="DUF1349"/>
    <property type="match status" value="1"/>
</dbReference>
<proteinExistence type="predicted"/>
<evidence type="ECO:0008006" key="3">
    <source>
        <dbReference type="Google" id="ProtNLM"/>
    </source>
</evidence>
<dbReference type="InterPro" id="IPR015987">
    <property type="entry name" value="UCP022704"/>
</dbReference>
<dbReference type="InterPro" id="IPR013320">
    <property type="entry name" value="ConA-like_dom_sf"/>
</dbReference>
<dbReference type="PANTHER" id="PTHR35332">
    <property type="entry name" value="REGULATION OF ENOLASE PROTEIN 1"/>
    <property type="match status" value="1"/>
</dbReference>
<protein>
    <recommendedName>
        <fullName evidence="3">DUF1349 domain-containing protein</fullName>
    </recommendedName>
</protein>
<accession>A0A8J3VD27</accession>
<dbReference type="Proteomes" id="UP000605992">
    <property type="component" value="Unassembled WGS sequence"/>
</dbReference>
<dbReference type="PIRSF" id="PIRSF022704">
    <property type="entry name" value="UCP022704"/>
    <property type="match status" value="1"/>
</dbReference>
<name>A0A8J3VD27_9ACTN</name>
<keyword evidence="2" id="KW-1185">Reference proteome</keyword>
<dbReference type="AlphaFoldDB" id="A0A8J3VD27"/>
<dbReference type="PANTHER" id="PTHR35332:SF2">
    <property type="entry name" value="REGULATION OF ENOLASE PROTEIN 1"/>
    <property type="match status" value="1"/>
</dbReference>
<dbReference type="EMBL" id="BOOR01000025">
    <property type="protein sequence ID" value="GII55335.1"/>
    <property type="molecule type" value="Genomic_DNA"/>
</dbReference>
<evidence type="ECO:0000313" key="2">
    <source>
        <dbReference type="Proteomes" id="UP000605992"/>
    </source>
</evidence>
<gene>
    <name evidence="1" type="ORF">Pth03_37240</name>
</gene>
<sequence>MSFDAWKWINEPRDWDTEDGLRVVADPDTDLWQKAHYGYSFDTAHMFGRQIEGDARVTATFSARYADQYDQAGAILRIDEENWIKAGVEFVDGAHQLSVVVTRGFSDWSVTAAPGVPALVTVDLERSGDAVTVRYGLDGAEPVHMLRLAYFPPGVPAIAGAMCAAPRGAGFETRFTHLSVS</sequence>
<comment type="caution">
    <text evidence="1">The sequence shown here is derived from an EMBL/GenBank/DDBJ whole genome shotgun (WGS) entry which is preliminary data.</text>
</comment>